<dbReference type="Proteomes" id="UP000887013">
    <property type="component" value="Unassembled WGS sequence"/>
</dbReference>
<dbReference type="OrthoDB" id="6434123at2759"/>
<dbReference type="AlphaFoldDB" id="A0A8X6Q9U1"/>
<accession>A0A8X6Q9U1</accession>
<evidence type="ECO:0000313" key="2">
    <source>
        <dbReference type="Proteomes" id="UP000887013"/>
    </source>
</evidence>
<protein>
    <submittedName>
        <fullName evidence="1">Uncharacterized protein</fullName>
    </submittedName>
</protein>
<proteinExistence type="predicted"/>
<reference evidence="1" key="1">
    <citation type="submission" date="2020-08" db="EMBL/GenBank/DDBJ databases">
        <title>Multicomponent nature underlies the extraordinary mechanical properties of spider dragline silk.</title>
        <authorList>
            <person name="Kono N."/>
            <person name="Nakamura H."/>
            <person name="Mori M."/>
            <person name="Yoshida Y."/>
            <person name="Ohtoshi R."/>
            <person name="Malay A.D."/>
            <person name="Moran D.A.P."/>
            <person name="Tomita M."/>
            <person name="Numata K."/>
            <person name="Arakawa K."/>
        </authorList>
    </citation>
    <scope>NUCLEOTIDE SEQUENCE</scope>
</reference>
<dbReference type="PANTHER" id="PTHR22955">
    <property type="entry name" value="RETROTRANSPOSON"/>
    <property type="match status" value="1"/>
</dbReference>
<sequence length="99" mass="11659">MLLVKLIHRITNSLKLNNLTNIFLWFDSMIFLSLIIKEPYQLKTFVANRIAAIQELTTSDKWNYVPSEDKPEDFVSKGMDPSKMKSCELWWDDLAFLMN</sequence>
<organism evidence="1 2">
    <name type="scientific">Nephila pilipes</name>
    <name type="common">Giant wood spider</name>
    <name type="synonym">Nephila maculata</name>
    <dbReference type="NCBI Taxonomy" id="299642"/>
    <lineage>
        <taxon>Eukaryota</taxon>
        <taxon>Metazoa</taxon>
        <taxon>Ecdysozoa</taxon>
        <taxon>Arthropoda</taxon>
        <taxon>Chelicerata</taxon>
        <taxon>Arachnida</taxon>
        <taxon>Araneae</taxon>
        <taxon>Araneomorphae</taxon>
        <taxon>Entelegynae</taxon>
        <taxon>Araneoidea</taxon>
        <taxon>Nephilidae</taxon>
        <taxon>Nephila</taxon>
    </lineage>
</organism>
<dbReference type="EMBL" id="BMAW01030016">
    <property type="protein sequence ID" value="GFU14669.1"/>
    <property type="molecule type" value="Genomic_DNA"/>
</dbReference>
<dbReference type="PANTHER" id="PTHR22955:SF77">
    <property type="entry name" value="ASPARTIC PUTATIVE DOMAIN-CONTAINING PROTEIN-RELATED"/>
    <property type="match status" value="1"/>
</dbReference>
<comment type="caution">
    <text evidence="1">The sequence shown here is derived from an EMBL/GenBank/DDBJ whole genome shotgun (WGS) entry which is preliminary data.</text>
</comment>
<keyword evidence="2" id="KW-1185">Reference proteome</keyword>
<evidence type="ECO:0000313" key="1">
    <source>
        <dbReference type="EMBL" id="GFU14669.1"/>
    </source>
</evidence>
<name>A0A8X6Q9U1_NEPPI</name>
<gene>
    <name evidence="1" type="primary">AVEN_166245_1</name>
    <name evidence="1" type="ORF">NPIL_406261</name>
</gene>